<evidence type="ECO:0000313" key="4">
    <source>
        <dbReference type="Proteomes" id="UP000604825"/>
    </source>
</evidence>
<evidence type="ECO:0000256" key="1">
    <source>
        <dbReference type="SAM" id="Coils"/>
    </source>
</evidence>
<dbReference type="EMBL" id="CAJGYO010000011">
    <property type="protein sequence ID" value="CAD6261187.1"/>
    <property type="molecule type" value="Genomic_DNA"/>
</dbReference>
<feature type="region of interest" description="Disordered" evidence="2">
    <location>
        <begin position="211"/>
        <end position="274"/>
    </location>
</feature>
<feature type="coiled-coil region" evidence="1">
    <location>
        <begin position="313"/>
        <end position="403"/>
    </location>
</feature>
<dbReference type="AlphaFoldDB" id="A0A811QQ14"/>
<accession>A0A811QQ14</accession>
<protein>
    <submittedName>
        <fullName evidence="3">Uncharacterized protein</fullName>
    </submittedName>
</protein>
<feature type="compositionally biased region" description="Basic residues" evidence="2">
    <location>
        <begin position="127"/>
        <end position="137"/>
    </location>
</feature>
<keyword evidence="1" id="KW-0175">Coiled coil</keyword>
<proteinExistence type="predicted"/>
<dbReference type="Proteomes" id="UP000604825">
    <property type="component" value="Unassembled WGS sequence"/>
</dbReference>
<feature type="region of interest" description="Disordered" evidence="2">
    <location>
        <begin position="24"/>
        <end position="167"/>
    </location>
</feature>
<evidence type="ECO:0000256" key="2">
    <source>
        <dbReference type="SAM" id="MobiDB-lite"/>
    </source>
</evidence>
<evidence type="ECO:0000313" key="3">
    <source>
        <dbReference type="EMBL" id="CAD6261187.1"/>
    </source>
</evidence>
<reference evidence="3" key="1">
    <citation type="submission" date="2020-10" db="EMBL/GenBank/DDBJ databases">
        <authorList>
            <person name="Han B."/>
            <person name="Lu T."/>
            <person name="Zhao Q."/>
            <person name="Huang X."/>
            <person name="Zhao Y."/>
        </authorList>
    </citation>
    <scope>NUCLEOTIDE SEQUENCE</scope>
</reference>
<name>A0A811QQ14_9POAL</name>
<keyword evidence="4" id="KW-1185">Reference proteome</keyword>
<sequence>MSSAKRIVAHELRVNRVFEELGVDVAPRPKPRKTSKLTREVVASGSEQVGGGGRGKKRRAESTTSKAAAVASEKDDSQVRVVLEAAKAKQKTSSLEAQKKKEKLGQGTSSEAAKSELEAAGALAGMKAKKSTRKSRVGKASIPPKESETEVAAPPLHPEANPSKGKIVETVAKEMKASASKAAKLDSDLPPSLKSYNEAFGTELREQLVSIHLPGSDEAARGGFKSSERDGGEDDDKEASENGEVSPSQGLDKSKAPAEADDEDRAFDPEKYEKSARCFGPSDLARMSATLSYKSVILSKLTVEKADEREKFMLSQSTKMAELEARVAKLEKENKTLDNIKNDLSEANSELKRNNVLLTNTCSDLAQQVDKLEKRAEDNLGVLEKLRNTAEKDAQTIAEQEKMIHTLGENLQEQ</sequence>
<comment type="caution">
    <text evidence="3">The sequence shown here is derived from an EMBL/GenBank/DDBJ whole genome shotgun (WGS) entry which is preliminary data.</text>
</comment>
<gene>
    <name evidence="3" type="ORF">NCGR_LOCUS44608</name>
</gene>
<dbReference type="OrthoDB" id="10599119at2759"/>
<organism evidence="3 4">
    <name type="scientific">Miscanthus lutarioriparius</name>
    <dbReference type="NCBI Taxonomy" id="422564"/>
    <lineage>
        <taxon>Eukaryota</taxon>
        <taxon>Viridiplantae</taxon>
        <taxon>Streptophyta</taxon>
        <taxon>Embryophyta</taxon>
        <taxon>Tracheophyta</taxon>
        <taxon>Spermatophyta</taxon>
        <taxon>Magnoliopsida</taxon>
        <taxon>Liliopsida</taxon>
        <taxon>Poales</taxon>
        <taxon>Poaceae</taxon>
        <taxon>PACMAD clade</taxon>
        <taxon>Panicoideae</taxon>
        <taxon>Andropogonodae</taxon>
        <taxon>Andropogoneae</taxon>
        <taxon>Saccharinae</taxon>
        <taxon>Miscanthus</taxon>
    </lineage>
</organism>